<dbReference type="Pfam" id="PF07733">
    <property type="entry name" value="DNA_pol3_alpha"/>
    <property type="match status" value="2"/>
</dbReference>
<evidence type="ECO:0000256" key="12">
    <source>
        <dbReference type="SAM" id="MobiDB-lite"/>
    </source>
</evidence>
<dbReference type="Pfam" id="PF02811">
    <property type="entry name" value="PHP"/>
    <property type="match status" value="1"/>
</dbReference>
<dbReference type="Pfam" id="PF17657">
    <property type="entry name" value="DNA_pol3_finger"/>
    <property type="match status" value="1"/>
</dbReference>
<evidence type="ECO:0000256" key="2">
    <source>
        <dbReference type="ARBA" id="ARBA00022490"/>
    </source>
</evidence>
<accession>A0A369ASS1</accession>
<dbReference type="GO" id="GO:0008408">
    <property type="term" value="F:3'-5' exonuclease activity"/>
    <property type="evidence" value="ECO:0007669"/>
    <property type="project" value="UniProtKB-UniRule"/>
</dbReference>
<dbReference type="OrthoDB" id="9804290at2"/>
<dbReference type="FunFam" id="3.30.420.10:FF:000045">
    <property type="entry name" value="3'-5' exonuclease DinG"/>
    <property type="match status" value="1"/>
</dbReference>
<keyword evidence="3 11" id="KW-0808">Transferase</keyword>
<evidence type="ECO:0000256" key="5">
    <source>
        <dbReference type="ARBA" id="ARBA00022705"/>
    </source>
</evidence>
<dbReference type="InterPro" id="IPR044923">
    <property type="entry name" value="PolC_middle_finger_sf"/>
</dbReference>
<dbReference type="EC" id="2.7.7.7" evidence="11"/>
<evidence type="ECO:0000256" key="1">
    <source>
        <dbReference type="ARBA" id="ARBA00003452"/>
    </source>
</evidence>
<keyword evidence="9 11" id="KW-0239">DNA-directed DNA polymerase</keyword>
<dbReference type="InterPro" id="IPR024754">
    <property type="entry name" value="DNA_PolC-like_N_II"/>
</dbReference>
<dbReference type="InterPro" id="IPR016195">
    <property type="entry name" value="Pol/histidinol_Pase-like"/>
</dbReference>
<keyword evidence="4 11" id="KW-0548">Nucleotidyltransferase</keyword>
<feature type="region of interest" description="Disordered" evidence="12">
    <location>
        <begin position="202"/>
        <end position="223"/>
    </location>
</feature>
<dbReference type="Pfam" id="PF11490">
    <property type="entry name" value="DNA_pol3_a_NII"/>
    <property type="match status" value="1"/>
</dbReference>
<reference evidence="15 16" key="1">
    <citation type="submission" date="2018-07" db="EMBL/GenBank/DDBJ databases">
        <title>Genomic Encyclopedia of Type Strains, Phase IV (KMG-IV): sequencing the most valuable type-strain genomes for metagenomic binning, comparative biology and taxonomic classification.</title>
        <authorList>
            <person name="Goeker M."/>
        </authorList>
    </citation>
    <scope>NUCLEOTIDE SEQUENCE [LARGE SCALE GENOMIC DNA]</scope>
    <source>
        <strain evidence="15 16">DSM 27016</strain>
    </source>
</reference>
<dbReference type="SMART" id="SM00481">
    <property type="entry name" value="POLIIIAc"/>
    <property type="match status" value="1"/>
</dbReference>
<sequence length="1442" mass="160804">MQNAVAEEKGFIDLFPEILGSVAKADAEASELFRNVKILSINVYKKSRRLEINILSDRLIPAELLTGTEECIVKRFNADSVSIRPKFDVGMTIEEILRQYWDSILFYVNKRVAISRGILHGCKWELDGKKLVVSIKTQGSQILKSKACDSLMESMIDHLFSCRLKVEFLDCRTDCATNDEYIKKKRAEESVVINMAMAGIGTSGGSEDSKRQQGKRSSSASASGANVILGKGFGDAVMKMSEVTEESGKTAIAGDVFRVEFREIRGERYICTFDITDYTSSLTGKFFIEKGDIDIFRENVKEGISVKVRGEAQYDKFSKELAIMVSDIVQVEKELKMDTAEVKRVELHLHTQMSAMDGVTPVKELVKRAALWGHKAVAITDHGVVQAYPDAFDAAKKNKIKILYGVECYMLDDSVPVVYNAKGQGVDAEFTVFDLETTGLNAERDGITEIGAVKIKNGEITESFSTFINPGIPIPGFITKLTGITDDMVRDAPAIENALPEFMEFIGDSVLVAHNASFDMGFIRHSARSLGKVIDNSVIDTLQLCRNMFPGLGRYKLNNVAKHLGISLENHHRAVDDSRATAGIFVKCLQILKAKGVATVNEIENAFDKNEDFKKAASYHAVILAKNYTGLKNLYRIISESHLKYYYKRPRVPKKLFMNYRDGLILGTACEAGELYTAILENKGDEVINKIVSFYDYLEIQPLGNNQFMINNGKVASQEDLKNINRKIVALGERFKKPVVATCDVHFMDPKDEAFRRILMAGKGFSDADNQAPLHFRTTEEMLEEFSYLGSEKAYEVVVKNTNLIADQIEEIAPVPSGTFPPKMEGAEEEIKSLAEKTAKEIYGVPLPEVVEQRLEKELNSIIKNGFAVMYLIAQKLVHKSLGDGYLVGSRGSVGSSFVANMAGITEVNSLQPHYVCPQCKYSEFILDGSVECGFDLPDKSCPKCRGELKKDGYDIPFETFLGFDGDKEPDIDLNFSGEYQPVAHKYTEELFGEGHVFRAGTIASVADKTAYGYVKNYLDERGIVVTSAEMNRLVKGCTGIKRTTGQHPGGIMIVPQDKEIFDFSPIQRPADDTQSNTITTHFDYHFLHGSILKLDILGHDDPTAIRMLEDLTGVDAKSIPIGEKSTMGIFSSTGPIGVVPEDINSQTGTFAIPEFGTKFVRQMLVDTKPMTFSELIRISGLSHGTDVWLNNAQELIKNGTAVLSQAICCRDDIMIYLIHKGLEPKTAFKIMEDVRKGKGLKEEYRQAMQQNNVPGWYIDSCNKIKYMFPKAHAAAYVMMAFRIAWFKVHYPEAFYVTYFTVRADDFDAQLMTHGQDMVRNKIRELEQKGNNITQKEKNVLTILEVANEMYARQIKFLPVDLYKSDPVKFKIEEKGIRPPLNALQGLGGAAAQNIAEARGEGEFLSVDDLRVRAKISKSVIEILQQHGCLEGMPESNQLSLF</sequence>
<feature type="domain" description="Exonuclease" evidence="13">
    <location>
        <begin position="429"/>
        <end position="594"/>
    </location>
</feature>
<dbReference type="Gene3D" id="1.10.150.870">
    <property type="match status" value="1"/>
</dbReference>
<keyword evidence="2 11" id="KW-0963">Cytoplasm</keyword>
<feature type="domain" description="Polymerase/histidinol phosphatase N-terminal" evidence="14">
    <location>
        <begin position="345"/>
        <end position="412"/>
    </location>
</feature>
<organism evidence="15 16">
    <name type="scientific">Anaerobacterium chartisolvens</name>
    <dbReference type="NCBI Taxonomy" id="1297424"/>
    <lineage>
        <taxon>Bacteria</taxon>
        <taxon>Bacillati</taxon>
        <taxon>Bacillota</taxon>
        <taxon>Clostridia</taxon>
        <taxon>Eubacteriales</taxon>
        <taxon>Oscillospiraceae</taxon>
        <taxon>Anaerobacterium</taxon>
    </lineage>
</organism>
<dbReference type="Gene3D" id="1.10.150.700">
    <property type="entry name" value="PolC, middle finger domain"/>
    <property type="match status" value="1"/>
</dbReference>
<protein>
    <recommendedName>
        <fullName evidence="11">DNA polymerase III PolC-type</fullName>
        <shortName evidence="11">PolIII</shortName>
        <ecNumber evidence="11">2.7.7.7</ecNumber>
    </recommendedName>
</protein>
<dbReference type="InterPro" id="IPR004013">
    <property type="entry name" value="PHP_dom"/>
</dbReference>
<dbReference type="PANTHER" id="PTHR32294">
    <property type="entry name" value="DNA POLYMERASE III SUBUNIT ALPHA"/>
    <property type="match status" value="1"/>
</dbReference>
<dbReference type="SMART" id="SM00479">
    <property type="entry name" value="EXOIII"/>
    <property type="match status" value="1"/>
</dbReference>
<dbReference type="RefSeq" id="WP_114299150.1">
    <property type="nucleotide sequence ID" value="NZ_QPJT01000025.1"/>
</dbReference>
<dbReference type="InterPro" id="IPR028112">
    <property type="entry name" value="DNA_PolC-type_N_I"/>
</dbReference>
<keyword evidence="7 11" id="KW-0378">Hydrolase</keyword>
<dbReference type="InterPro" id="IPR029460">
    <property type="entry name" value="DNAPol_HHH"/>
</dbReference>
<dbReference type="InterPro" id="IPR036397">
    <property type="entry name" value="RNaseH_sf"/>
</dbReference>
<dbReference type="InterPro" id="IPR004805">
    <property type="entry name" value="DnaE2/DnaE/PolC"/>
</dbReference>
<dbReference type="Gene3D" id="2.40.50.140">
    <property type="entry name" value="Nucleic acid-binding proteins"/>
    <property type="match status" value="1"/>
</dbReference>
<evidence type="ECO:0000256" key="9">
    <source>
        <dbReference type="ARBA" id="ARBA00022932"/>
    </source>
</evidence>
<dbReference type="GO" id="GO:0006261">
    <property type="term" value="P:DNA-templated DNA replication"/>
    <property type="evidence" value="ECO:0007669"/>
    <property type="project" value="UniProtKB-UniRule"/>
</dbReference>
<dbReference type="NCBIfam" id="NF001688">
    <property type="entry name" value="PRK00448.1"/>
    <property type="match status" value="1"/>
</dbReference>
<dbReference type="CDD" id="cd06127">
    <property type="entry name" value="DEDDh"/>
    <property type="match status" value="1"/>
</dbReference>
<dbReference type="Gene3D" id="3.30.420.10">
    <property type="entry name" value="Ribonuclease H-like superfamily/Ribonuclease H"/>
    <property type="match status" value="1"/>
</dbReference>
<comment type="catalytic activity">
    <reaction evidence="10 11">
        <text>DNA(n) + a 2'-deoxyribonucleoside 5'-triphosphate = DNA(n+1) + diphosphate</text>
        <dbReference type="Rhea" id="RHEA:22508"/>
        <dbReference type="Rhea" id="RHEA-COMP:17339"/>
        <dbReference type="Rhea" id="RHEA-COMP:17340"/>
        <dbReference type="ChEBI" id="CHEBI:33019"/>
        <dbReference type="ChEBI" id="CHEBI:61560"/>
        <dbReference type="ChEBI" id="CHEBI:173112"/>
        <dbReference type="EC" id="2.7.7.7"/>
    </reaction>
</comment>
<dbReference type="GO" id="GO:0003677">
    <property type="term" value="F:DNA binding"/>
    <property type="evidence" value="ECO:0007669"/>
    <property type="project" value="UniProtKB-UniRule"/>
</dbReference>
<evidence type="ECO:0000313" key="16">
    <source>
        <dbReference type="Proteomes" id="UP000253034"/>
    </source>
</evidence>
<dbReference type="HAMAP" id="MF_00356">
    <property type="entry name" value="DNApol_PolC"/>
    <property type="match status" value="1"/>
</dbReference>
<dbReference type="InterPro" id="IPR006308">
    <property type="entry name" value="Pol_III_a_PolC-type_gram_pos"/>
</dbReference>
<dbReference type="EMBL" id="QPJT01000025">
    <property type="protein sequence ID" value="RCX11398.1"/>
    <property type="molecule type" value="Genomic_DNA"/>
</dbReference>
<dbReference type="InterPro" id="IPR040982">
    <property type="entry name" value="DNA_pol3_finger"/>
</dbReference>
<dbReference type="CDD" id="cd07435">
    <property type="entry name" value="PHP_PolIIIA_POLC"/>
    <property type="match status" value="1"/>
</dbReference>
<dbReference type="InterPro" id="IPR012337">
    <property type="entry name" value="RNaseH-like_sf"/>
</dbReference>
<comment type="similarity">
    <text evidence="11">Belongs to the DNA polymerase type-C family. PolC subfamily.</text>
</comment>
<dbReference type="Gene3D" id="3.30.1900.20">
    <property type="match status" value="2"/>
</dbReference>
<dbReference type="PANTHER" id="PTHR32294:SF5">
    <property type="entry name" value="DNA POLYMERASE III POLC-TYPE"/>
    <property type="match status" value="1"/>
</dbReference>
<dbReference type="InterPro" id="IPR006054">
    <property type="entry name" value="DnaQ"/>
</dbReference>
<keyword evidence="16" id="KW-1185">Reference proteome</keyword>
<dbReference type="NCBIfam" id="TIGR00573">
    <property type="entry name" value="dnaq"/>
    <property type="match status" value="1"/>
</dbReference>
<evidence type="ECO:0000256" key="6">
    <source>
        <dbReference type="ARBA" id="ARBA00022722"/>
    </source>
</evidence>
<comment type="function">
    <text evidence="1 11">Required for replicative DNA synthesis. This DNA polymerase also exhibits 3' to 5' exonuclease activity.</text>
</comment>
<evidence type="ECO:0000259" key="13">
    <source>
        <dbReference type="SMART" id="SM00479"/>
    </source>
</evidence>
<keyword evidence="6 11" id="KW-0540">Nuclease</keyword>
<evidence type="ECO:0000256" key="11">
    <source>
        <dbReference type="HAMAP-Rule" id="MF_00356"/>
    </source>
</evidence>
<evidence type="ECO:0000256" key="7">
    <source>
        <dbReference type="ARBA" id="ARBA00022801"/>
    </source>
</evidence>
<dbReference type="Gene3D" id="6.10.140.1510">
    <property type="match status" value="1"/>
</dbReference>
<dbReference type="InterPro" id="IPR012340">
    <property type="entry name" value="NA-bd_OB-fold"/>
</dbReference>
<comment type="caution">
    <text evidence="15">The sequence shown here is derived from an EMBL/GenBank/DDBJ whole genome shotgun (WGS) entry which is preliminary data.</text>
</comment>
<dbReference type="SUPFAM" id="SSF53098">
    <property type="entry name" value="Ribonuclease H-like"/>
    <property type="match status" value="1"/>
</dbReference>
<dbReference type="InterPro" id="IPR013520">
    <property type="entry name" value="Ribonucl_H"/>
</dbReference>
<dbReference type="Pfam" id="PF14480">
    <property type="entry name" value="DNA_pol3_a_NI"/>
    <property type="match status" value="1"/>
</dbReference>
<dbReference type="GO" id="GO:0003887">
    <property type="term" value="F:DNA-directed DNA polymerase activity"/>
    <property type="evidence" value="ECO:0007669"/>
    <property type="project" value="UniProtKB-UniRule"/>
</dbReference>
<dbReference type="GO" id="GO:0005737">
    <property type="term" value="C:cytoplasm"/>
    <property type="evidence" value="ECO:0007669"/>
    <property type="project" value="UniProtKB-SubCell"/>
</dbReference>
<dbReference type="Gene3D" id="3.20.20.140">
    <property type="entry name" value="Metal-dependent hydrolases"/>
    <property type="match status" value="2"/>
</dbReference>
<dbReference type="NCBIfam" id="TIGR01405">
    <property type="entry name" value="polC_Gram_pos"/>
    <property type="match status" value="1"/>
</dbReference>
<evidence type="ECO:0000313" key="15">
    <source>
        <dbReference type="EMBL" id="RCX11398.1"/>
    </source>
</evidence>
<evidence type="ECO:0000256" key="4">
    <source>
        <dbReference type="ARBA" id="ARBA00022695"/>
    </source>
</evidence>
<comment type="subcellular location">
    <subcellularLocation>
        <location evidence="11">Cytoplasm</location>
    </subcellularLocation>
</comment>
<keyword evidence="5 11" id="KW-0235">DNA replication</keyword>
<dbReference type="SUPFAM" id="SSF89550">
    <property type="entry name" value="PHP domain-like"/>
    <property type="match status" value="1"/>
</dbReference>
<gene>
    <name evidence="11" type="primary">polC</name>
    <name evidence="15" type="ORF">DFR58_12544</name>
</gene>
<dbReference type="Proteomes" id="UP000253034">
    <property type="component" value="Unassembled WGS sequence"/>
</dbReference>
<proteinExistence type="inferred from homology"/>
<name>A0A369ASS1_9FIRM</name>
<evidence type="ECO:0000256" key="3">
    <source>
        <dbReference type="ARBA" id="ARBA00022679"/>
    </source>
</evidence>
<dbReference type="Pfam" id="PF14579">
    <property type="entry name" value="HHH_6"/>
    <property type="match status" value="1"/>
</dbReference>
<evidence type="ECO:0000256" key="10">
    <source>
        <dbReference type="ARBA" id="ARBA00049244"/>
    </source>
</evidence>
<evidence type="ECO:0000259" key="14">
    <source>
        <dbReference type="SMART" id="SM00481"/>
    </source>
</evidence>
<dbReference type="CDD" id="cd04484">
    <property type="entry name" value="polC_OBF"/>
    <property type="match status" value="1"/>
</dbReference>
<keyword evidence="8 11" id="KW-0269">Exonuclease</keyword>
<evidence type="ECO:0000256" key="8">
    <source>
        <dbReference type="ARBA" id="ARBA00022839"/>
    </source>
</evidence>
<dbReference type="Pfam" id="PF00929">
    <property type="entry name" value="RNase_T"/>
    <property type="match status" value="1"/>
</dbReference>
<dbReference type="InterPro" id="IPR003141">
    <property type="entry name" value="Pol/His_phosphatase_N"/>
</dbReference>
<dbReference type="InterPro" id="IPR011708">
    <property type="entry name" value="DNA_pol3_alpha_NTPase_dom"/>
</dbReference>